<dbReference type="AlphaFoldDB" id="A0A2G0Q2Q2"/>
<evidence type="ECO:0000313" key="2">
    <source>
        <dbReference type="Proteomes" id="UP000225433"/>
    </source>
</evidence>
<comment type="caution">
    <text evidence="1">The sequence shown here is derived from an EMBL/GenBank/DDBJ whole genome shotgun (WGS) entry which is preliminary data.</text>
</comment>
<proteinExistence type="predicted"/>
<protein>
    <submittedName>
        <fullName evidence="1">Uncharacterized protein</fullName>
    </submittedName>
</protein>
<reference evidence="1 2" key="1">
    <citation type="journal article" date="2017" name="Nat. Microbiol.">
        <title>Natural product diversity associated with the nematode symbionts Photorhabdus and Xenorhabdus.</title>
        <authorList>
            <person name="Tobias N.J."/>
            <person name="Wolff H."/>
            <person name="Djahanschiri B."/>
            <person name="Grundmann F."/>
            <person name="Kronenwerth M."/>
            <person name="Shi Y.M."/>
            <person name="Simonyi S."/>
            <person name="Grun P."/>
            <person name="Shapiro-Ilan D."/>
            <person name="Pidot S.J."/>
            <person name="Stinear T.P."/>
            <person name="Ebersberger I."/>
            <person name="Bode H.B."/>
        </authorList>
    </citation>
    <scope>NUCLEOTIDE SEQUENCE [LARGE SCALE GENOMIC DNA]</scope>
    <source>
        <strain evidence="1 2">DSM 17903</strain>
    </source>
</reference>
<gene>
    <name evidence="1" type="ORF">Xhom_03495</name>
</gene>
<sequence>MAKHIHADLIMAYAKLAQETDRPWEHFEIKYLGE</sequence>
<evidence type="ECO:0000313" key="1">
    <source>
        <dbReference type="EMBL" id="PHM53497.1"/>
    </source>
</evidence>
<dbReference type="Proteomes" id="UP000225433">
    <property type="component" value="Unassembled WGS sequence"/>
</dbReference>
<accession>A0A2G0Q2Q2</accession>
<dbReference type="EMBL" id="NJAI01000006">
    <property type="protein sequence ID" value="PHM53497.1"/>
    <property type="molecule type" value="Genomic_DNA"/>
</dbReference>
<organism evidence="1 2">
    <name type="scientific">Xenorhabdus hominickii</name>
    <dbReference type="NCBI Taxonomy" id="351679"/>
    <lineage>
        <taxon>Bacteria</taxon>
        <taxon>Pseudomonadati</taxon>
        <taxon>Pseudomonadota</taxon>
        <taxon>Gammaproteobacteria</taxon>
        <taxon>Enterobacterales</taxon>
        <taxon>Morganellaceae</taxon>
        <taxon>Xenorhabdus</taxon>
    </lineage>
</organism>
<name>A0A2G0Q2Q2_XENHO</name>